<accession>A0A3N0BTU9</accession>
<keyword evidence="2" id="KW-1185">Reference proteome</keyword>
<gene>
    <name evidence="1" type="ORF">D7004_13155</name>
</gene>
<proteinExistence type="predicted"/>
<dbReference type="OrthoDB" id="766751at2"/>
<evidence type="ECO:0000313" key="1">
    <source>
        <dbReference type="EMBL" id="RNL52491.1"/>
    </source>
</evidence>
<dbReference type="EMBL" id="RBEE01000023">
    <property type="protein sequence ID" value="RNL52491.1"/>
    <property type="molecule type" value="Genomic_DNA"/>
</dbReference>
<protein>
    <submittedName>
        <fullName evidence="1">Uncharacterized protein</fullName>
    </submittedName>
</protein>
<evidence type="ECO:0000313" key="2">
    <source>
        <dbReference type="Proteomes" id="UP000274046"/>
    </source>
</evidence>
<comment type="caution">
    <text evidence="1">The sequence shown here is derived from an EMBL/GenBank/DDBJ whole genome shotgun (WGS) entry which is preliminary data.</text>
</comment>
<name>A0A3N0BTU9_9SPHI</name>
<dbReference type="AlphaFoldDB" id="A0A3N0BTU9"/>
<dbReference type="RefSeq" id="WP_123206294.1">
    <property type="nucleotide sequence ID" value="NZ_RBEE01000023.1"/>
</dbReference>
<dbReference type="Proteomes" id="UP000274046">
    <property type="component" value="Unassembled WGS sequence"/>
</dbReference>
<sequence length="90" mass="10716">MEEIIKVLNYQPADMLDSDIENPVSGISHFFVNHPLHESRAKLWEFYQGWMHLASESPDGDELKDMLFFYNRLIEMMNLCYVFTQKNKEV</sequence>
<organism evidence="1 2">
    <name type="scientific">Pedobacter jejuensis</name>
    <dbReference type="NCBI Taxonomy" id="1268550"/>
    <lineage>
        <taxon>Bacteria</taxon>
        <taxon>Pseudomonadati</taxon>
        <taxon>Bacteroidota</taxon>
        <taxon>Sphingobacteriia</taxon>
        <taxon>Sphingobacteriales</taxon>
        <taxon>Sphingobacteriaceae</taxon>
        <taxon>Pedobacter</taxon>
    </lineage>
</organism>
<reference evidence="1 2" key="1">
    <citation type="submission" date="2018-10" db="EMBL/GenBank/DDBJ databases">
        <title>Genome sequencing of Pedobacter jejuensis TNB23.</title>
        <authorList>
            <person name="Cho Y.-J."/>
            <person name="Cho A."/>
            <person name="Kim O.-S."/>
        </authorList>
    </citation>
    <scope>NUCLEOTIDE SEQUENCE [LARGE SCALE GENOMIC DNA]</scope>
    <source>
        <strain evidence="1 2">TNB23</strain>
    </source>
</reference>